<keyword evidence="4 6" id="KW-1133">Transmembrane helix</keyword>
<dbReference type="PANTHER" id="PTHR33931">
    <property type="entry name" value="HOLIN-LIKE PROTEIN CIDA-RELATED"/>
    <property type="match status" value="1"/>
</dbReference>
<dbReference type="InterPro" id="IPR005538">
    <property type="entry name" value="LrgA/CidA"/>
</dbReference>
<dbReference type="KEGG" id="sted:SPTER_02480"/>
<proteinExistence type="predicted"/>
<dbReference type="GO" id="GO:0005886">
    <property type="term" value="C:plasma membrane"/>
    <property type="evidence" value="ECO:0007669"/>
    <property type="project" value="UniProtKB-SubCell"/>
</dbReference>
<comment type="subcellular location">
    <subcellularLocation>
        <location evidence="1">Cell membrane</location>
        <topology evidence="1">Multi-pass membrane protein</topology>
    </subcellularLocation>
</comment>
<keyword evidence="2" id="KW-1003">Cell membrane</keyword>
<dbReference type="EMBL" id="CP036259">
    <property type="protein sequence ID" value="QDR78997.1"/>
    <property type="molecule type" value="Genomic_DNA"/>
</dbReference>
<dbReference type="PANTHER" id="PTHR33931:SF2">
    <property type="entry name" value="HOLIN-LIKE PROTEIN CIDA"/>
    <property type="match status" value="1"/>
</dbReference>
<keyword evidence="5 6" id="KW-0472">Membrane</keyword>
<accession>A0A517DNX8</accession>
<evidence type="ECO:0000256" key="4">
    <source>
        <dbReference type="ARBA" id="ARBA00022989"/>
    </source>
</evidence>
<dbReference type="AlphaFoldDB" id="A0A517DNX8"/>
<dbReference type="OrthoDB" id="3176438at2"/>
<keyword evidence="3 6" id="KW-0812">Transmembrane</keyword>
<dbReference type="Pfam" id="PF03788">
    <property type="entry name" value="LrgA"/>
    <property type="match status" value="1"/>
</dbReference>
<evidence type="ECO:0000256" key="3">
    <source>
        <dbReference type="ARBA" id="ARBA00022692"/>
    </source>
</evidence>
<protein>
    <submittedName>
        <fullName evidence="7">Holin-like protein CidA</fullName>
    </submittedName>
</protein>
<feature type="transmembrane region" description="Helical" evidence="6">
    <location>
        <begin position="31"/>
        <end position="52"/>
    </location>
</feature>
<dbReference type="RefSeq" id="WP_144348697.1">
    <property type="nucleotide sequence ID" value="NZ_CP036259.1"/>
</dbReference>
<keyword evidence="8" id="KW-1185">Reference proteome</keyword>
<reference evidence="7 8" key="1">
    <citation type="submission" date="2019-02" db="EMBL/GenBank/DDBJ databases">
        <title>Closed genome of Sporomusa termitida DSM 4440.</title>
        <authorList>
            <person name="Poehlein A."/>
            <person name="Daniel R."/>
        </authorList>
    </citation>
    <scope>NUCLEOTIDE SEQUENCE [LARGE SCALE GENOMIC DNA]</scope>
    <source>
        <strain evidence="7 8">DSM 4440</strain>
    </source>
</reference>
<evidence type="ECO:0000313" key="8">
    <source>
        <dbReference type="Proteomes" id="UP000320776"/>
    </source>
</evidence>
<sequence>MALKLKAITWQLCVLSLISFTGDSIVQWFHLPLPGSVLGIAILFALLSLGIVKAAQLQMVTGFLLKHMAFFFIPITVGLMNYWDFFCVNGIGLFGSMAVSLLIAFLVFRITGPKEKKGE</sequence>
<evidence type="ECO:0000256" key="6">
    <source>
        <dbReference type="SAM" id="Phobius"/>
    </source>
</evidence>
<feature type="transmembrane region" description="Helical" evidence="6">
    <location>
        <begin position="64"/>
        <end position="83"/>
    </location>
</feature>
<name>A0A517DNX8_9FIRM</name>
<dbReference type="Proteomes" id="UP000320776">
    <property type="component" value="Chromosome"/>
</dbReference>
<feature type="transmembrane region" description="Helical" evidence="6">
    <location>
        <begin position="89"/>
        <end position="108"/>
    </location>
</feature>
<evidence type="ECO:0000313" key="7">
    <source>
        <dbReference type="EMBL" id="QDR78997.1"/>
    </source>
</evidence>
<evidence type="ECO:0000256" key="5">
    <source>
        <dbReference type="ARBA" id="ARBA00023136"/>
    </source>
</evidence>
<evidence type="ECO:0000256" key="1">
    <source>
        <dbReference type="ARBA" id="ARBA00004651"/>
    </source>
</evidence>
<organism evidence="7 8">
    <name type="scientific">Sporomusa termitida</name>
    <dbReference type="NCBI Taxonomy" id="2377"/>
    <lineage>
        <taxon>Bacteria</taxon>
        <taxon>Bacillati</taxon>
        <taxon>Bacillota</taxon>
        <taxon>Negativicutes</taxon>
        <taxon>Selenomonadales</taxon>
        <taxon>Sporomusaceae</taxon>
        <taxon>Sporomusa</taxon>
    </lineage>
</organism>
<gene>
    <name evidence="7" type="primary">cidA_1</name>
    <name evidence="7" type="ORF">SPTER_02480</name>
</gene>
<evidence type="ECO:0000256" key="2">
    <source>
        <dbReference type="ARBA" id="ARBA00022475"/>
    </source>
</evidence>